<dbReference type="InterPro" id="IPR013471">
    <property type="entry name" value="RNase_Z/BN"/>
</dbReference>
<evidence type="ECO:0000256" key="6">
    <source>
        <dbReference type="ARBA" id="ARBA00022801"/>
    </source>
</evidence>
<feature type="domain" description="Metallo-beta-lactamase" evidence="9">
    <location>
        <begin position="202"/>
        <end position="271"/>
    </location>
</feature>
<proteinExistence type="inferred from homology"/>
<keyword evidence="2 8" id="KW-0819">tRNA processing</keyword>
<dbReference type="GO" id="GO:0042802">
    <property type="term" value="F:identical protein binding"/>
    <property type="evidence" value="ECO:0007669"/>
    <property type="project" value="UniProtKB-ARBA"/>
</dbReference>
<sequence>MKLTFLGTSSGSPTAERNVSSIMLDLRQERGRLWLFDCGEATQMQMQKAKFSLAKLEMIFITHLHGDHLFGLPGVLTTRSLIQNQSELTLIGPKGIKQFIQTVIDISYSWITYPLNIIELDQDGLVFEDTKFRVEAKLLAHRVPCFGYRVIEKDSSPVLDIDKLQQDNINPGPHYAYLKEGKTVTLADGRVIDGRNYLGDFKQGKKLAILGDTVPCDASIELAKDVDVLVHEATHENALGQKAIEHGHSTTVHAATIAKQANVKRLIMTHISPRYSLNDNAKLVNEAKSIFIHTEIATDFATFQV</sequence>
<dbReference type="PANTHER" id="PTHR46018">
    <property type="entry name" value="ZINC PHOSPHODIESTERASE ELAC PROTEIN 1"/>
    <property type="match status" value="1"/>
</dbReference>
<evidence type="ECO:0000313" key="10">
    <source>
        <dbReference type="EMBL" id="KEQ01687.1"/>
    </source>
</evidence>
<keyword evidence="6 8" id="KW-0378">Hydrolase</keyword>
<name>A0A074VCW0_9NEIS</name>
<evidence type="ECO:0000256" key="7">
    <source>
        <dbReference type="ARBA" id="ARBA00022833"/>
    </source>
</evidence>
<comment type="cofactor">
    <cofactor evidence="8">
        <name>Zn(2+)</name>
        <dbReference type="ChEBI" id="CHEBI:29105"/>
    </cofactor>
    <text evidence="8">Binds 2 Zn(2+) ions.</text>
</comment>
<keyword evidence="7 8" id="KW-0862">Zinc</keyword>
<dbReference type="InterPro" id="IPR036866">
    <property type="entry name" value="RibonucZ/Hydroxyglut_hydro"/>
</dbReference>
<dbReference type="GO" id="GO:0008270">
    <property type="term" value="F:zinc ion binding"/>
    <property type="evidence" value="ECO:0007669"/>
    <property type="project" value="UniProtKB-UniRule"/>
</dbReference>
<feature type="binding site" evidence="8">
    <location>
        <position position="212"/>
    </location>
    <ligand>
        <name>Zn(2+)</name>
        <dbReference type="ChEBI" id="CHEBI:29105"/>
        <label>2</label>
        <note>catalytic</note>
    </ligand>
</feature>
<feature type="active site" description="Proton acceptor" evidence="8">
    <location>
        <position position="67"/>
    </location>
</feature>
<dbReference type="CDD" id="cd07717">
    <property type="entry name" value="RNaseZ_ZiPD-like_MBL-fold"/>
    <property type="match status" value="1"/>
</dbReference>
<keyword evidence="5 8" id="KW-0255">Endonuclease</keyword>
<dbReference type="GO" id="GO:0042781">
    <property type="term" value="F:3'-tRNA processing endoribonuclease activity"/>
    <property type="evidence" value="ECO:0007669"/>
    <property type="project" value="UniProtKB-UniRule"/>
</dbReference>
<feature type="binding site" evidence="8">
    <location>
        <position position="65"/>
    </location>
    <ligand>
        <name>Zn(2+)</name>
        <dbReference type="ChEBI" id="CHEBI:29105"/>
        <label>1</label>
        <note>catalytic</note>
    </ligand>
</feature>
<evidence type="ECO:0000256" key="1">
    <source>
        <dbReference type="ARBA" id="ARBA00011738"/>
    </source>
</evidence>
<comment type="catalytic activity">
    <reaction evidence="8">
        <text>Endonucleolytic cleavage of RNA, removing extra 3' nucleotides from tRNA precursor, generating 3' termini of tRNAs. A 3'-hydroxy group is left at the tRNA terminus and a 5'-phosphoryl group is left at the trailer molecule.</text>
        <dbReference type="EC" id="3.1.26.11"/>
    </reaction>
</comment>
<dbReference type="AlphaFoldDB" id="A0A074VCW0"/>
<dbReference type="InterPro" id="IPR001279">
    <property type="entry name" value="Metallo-B-lactamas"/>
</dbReference>
<dbReference type="HAMAP" id="MF_01818">
    <property type="entry name" value="RNase_Z_BN"/>
    <property type="match status" value="1"/>
</dbReference>
<comment type="subunit">
    <text evidence="1 8">Homodimer.</text>
</comment>
<comment type="similarity">
    <text evidence="8">Belongs to the RNase Z family.</text>
</comment>
<dbReference type="NCBIfam" id="NF000801">
    <property type="entry name" value="PRK00055.1-3"/>
    <property type="match status" value="1"/>
</dbReference>
<reference evidence="10 11" key="1">
    <citation type="journal article" date="2014" name="PLoS Genet.">
        <title>Hidden diversity in honey bee gut symbionts detected by single-cell genomics.</title>
        <authorList>
            <person name="Engel P."/>
            <person name="Stepanauskas R."/>
            <person name="Moran N."/>
        </authorList>
    </citation>
    <scope>NUCLEOTIDE SEQUENCE [LARGE SCALE GENOMIC DNA]</scope>
    <source>
        <strain evidence="10 11">SCGC AB-598-J21</strain>
    </source>
</reference>
<evidence type="ECO:0000259" key="9">
    <source>
        <dbReference type="Pfam" id="PF12706"/>
    </source>
</evidence>
<dbReference type="Proteomes" id="UP000027644">
    <property type="component" value="Unassembled WGS sequence"/>
</dbReference>
<keyword evidence="3 8" id="KW-0540">Nuclease</keyword>
<dbReference type="EC" id="3.1.26.11" evidence="8"/>
<organism evidence="10 11">
    <name type="scientific">Snodgrassella alvi SCGC AB-598-J21</name>
    <dbReference type="NCBI Taxonomy" id="1385367"/>
    <lineage>
        <taxon>Bacteria</taxon>
        <taxon>Pseudomonadati</taxon>
        <taxon>Pseudomonadota</taxon>
        <taxon>Betaproteobacteria</taxon>
        <taxon>Neisseriales</taxon>
        <taxon>Neisseriaceae</taxon>
        <taxon>Snodgrassella</taxon>
    </lineage>
</organism>
<feature type="binding site" evidence="8">
    <location>
        <position position="63"/>
    </location>
    <ligand>
        <name>Zn(2+)</name>
        <dbReference type="ChEBI" id="CHEBI:29105"/>
        <label>1</label>
        <note>catalytic</note>
    </ligand>
</feature>
<feature type="binding site" evidence="8">
    <location>
        <position position="141"/>
    </location>
    <ligand>
        <name>Zn(2+)</name>
        <dbReference type="ChEBI" id="CHEBI:29105"/>
        <label>1</label>
        <note>catalytic</note>
    </ligand>
</feature>
<evidence type="ECO:0000256" key="2">
    <source>
        <dbReference type="ARBA" id="ARBA00022694"/>
    </source>
</evidence>
<accession>A0A074VCW0</accession>
<dbReference type="Pfam" id="PF23023">
    <property type="entry name" value="Anti-Pycsar_Apyc1"/>
    <property type="match status" value="1"/>
</dbReference>
<feature type="binding site" evidence="8">
    <location>
        <position position="270"/>
    </location>
    <ligand>
        <name>Zn(2+)</name>
        <dbReference type="ChEBI" id="CHEBI:29105"/>
        <label>2</label>
        <note>catalytic</note>
    </ligand>
</feature>
<dbReference type="Pfam" id="PF12706">
    <property type="entry name" value="Lactamase_B_2"/>
    <property type="match status" value="1"/>
</dbReference>
<feature type="binding site" evidence="8">
    <location>
        <position position="67"/>
    </location>
    <ligand>
        <name>Zn(2+)</name>
        <dbReference type="ChEBI" id="CHEBI:29105"/>
        <label>2</label>
        <note>catalytic</note>
    </ligand>
</feature>
<dbReference type="EMBL" id="AVQL01000362">
    <property type="protein sequence ID" value="KEQ01687.1"/>
    <property type="molecule type" value="Genomic_DNA"/>
</dbReference>
<comment type="caution">
    <text evidence="10">The sequence shown here is derived from an EMBL/GenBank/DDBJ whole genome shotgun (WGS) entry which is preliminary data.</text>
</comment>
<dbReference type="NCBIfam" id="TIGR02651">
    <property type="entry name" value="RNase_Z"/>
    <property type="match status" value="1"/>
</dbReference>
<evidence type="ECO:0000256" key="5">
    <source>
        <dbReference type="ARBA" id="ARBA00022759"/>
    </source>
</evidence>
<evidence type="ECO:0000256" key="3">
    <source>
        <dbReference type="ARBA" id="ARBA00022722"/>
    </source>
</evidence>
<dbReference type="PANTHER" id="PTHR46018:SF2">
    <property type="entry name" value="ZINC PHOSPHODIESTERASE ELAC PROTEIN 1"/>
    <property type="match status" value="1"/>
</dbReference>
<feature type="binding site" evidence="8">
    <location>
        <position position="68"/>
    </location>
    <ligand>
        <name>Zn(2+)</name>
        <dbReference type="ChEBI" id="CHEBI:29105"/>
        <label>2</label>
        <note>catalytic</note>
    </ligand>
</feature>
<keyword evidence="4 8" id="KW-0479">Metal-binding</keyword>
<dbReference type="FunFam" id="3.60.15.10:FF:000002">
    <property type="entry name" value="Ribonuclease Z"/>
    <property type="match status" value="1"/>
</dbReference>
<evidence type="ECO:0000256" key="8">
    <source>
        <dbReference type="HAMAP-Rule" id="MF_01818"/>
    </source>
</evidence>
<protein>
    <recommendedName>
        <fullName evidence="8">Ribonuclease Z</fullName>
        <shortName evidence="8">RNase Z</shortName>
        <ecNumber evidence="8">3.1.26.11</ecNumber>
    </recommendedName>
    <alternativeName>
        <fullName evidence="8">tRNA 3 endonuclease</fullName>
    </alternativeName>
    <alternativeName>
        <fullName evidence="8">tRNase Z</fullName>
    </alternativeName>
</protein>
<feature type="binding site" evidence="8">
    <location>
        <position position="212"/>
    </location>
    <ligand>
        <name>Zn(2+)</name>
        <dbReference type="ChEBI" id="CHEBI:29105"/>
        <label>1</label>
        <note>catalytic</note>
    </ligand>
</feature>
<gene>
    <name evidence="8" type="primary">rnz</name>
    <name evidence="10" type="ORF">SASC598J21_005340</name>
</gene>
<dbReference type="SUPFAM" id="SSF56281">
    <property type="entry name" value="Metallo-hydrolase/oxidoreductase"/>
    <property type="match status" value="1"/>
</dbReference>
<dbReference type="Gene3D" id="3.60.15.10">
    <property type="entry name" value="Ribonuclease Z/Hydroxyacylglutathione hydrolase-like"/>
    <property type="match status" value="1"/>
</dbReference>
<evidence type="ECO:0000256" key="4">
    <source>
        <dbReference type="ARBA" id="ARBA00022723"/>
    </source>
</evidence>
<comment type="function">
    <text evidence="8">Zinc phosphodiesterase, which displays some tRNA 3'-processing endonuclease activity. Probably involved in tRNA maturation, by removing a 3'-trailer from precursor tRNA.</text>
</comment>
<dbReference type="NCBIfam" id="NF000800">
    <property type="entry name" value="PRK00055.1-1"/>
    <property type="match status" value="1"/>
</dbReference>
<evidence type="ECO:0000313" key="11">
    <source>
        <dbReference type="Proteomes" id="UP000027644"/>
    </source>
</evidence>